<dbReference type="Pfam" id="PF04096">
    <property type="entry name" value="Nucleoporin2"/>
    <property type="match status" value="1"/>
</dbReference>
<keyword evidence="7" id="KW-0906">Nuclear pore complex</keyword>
<feature type="compositionally biased region" description="Low complexity" evidence="9">
    <location>
        <begin position="147"/>
        <end position="169"/>
    </location>
</feature>
<evidence type="ECO:0000256" key="8">
    <source>
        <dbReference type="ARBA" id="ARBA00023242"/>
    </source>
</evidence>
<dbReference type="SUPFAM" id="SSF82215">
    <property type="entry name" value="C-terminal autoproteolytic domain of nucleoporin nup98"/>
    <property type="match status" value="1"/>
</dbReference>
<evidence type="ECO:0000313" key="12">
    <source>
        <dbReference type="Proteomes" id="UP001244341"/>
    </source>
</evidence>
<keyword evidence="3" id="KW-0813">Transport</keyword>
<sequence length="458" mass="47269">MATLEFGLAPASGGYGTRTAGGSSPFSLSAAASPAAAADAAAAAGGAASNRSGSPAAALLLPVRDNPHRLFIRSPPPSTTPAAGSSFSPAMGGRGQQQQEDGTPARTPPTRRSPYHQQQQSPEAPLSNGTAKQQQQQQHAEDGSPDGGAAAAPSSDKRGGSSAAAAAAGDAPRLGKLAALGYSTEPGDKELQALAAQNPAALSRLSGFRVERPGYGTLEWLAPVDVRGVDLGEIISIERGEVAVYMSSSEGAEPTKPPVGSGLNTACKVTLTGVMKKAKPQQSAAAVAAAFRKRLARYCSEMGARFIDYKPEGGIWIFEVDHFSRYGVPMDEDGSSDEGAEEDDKDDGFGTPPGKSPAGGSQQSQEPELTFGGAPYADADSDDADMAAAGNDVTNDVTQQQQQQQQRKLRFSDAAEAMEGAEDGDMDEEEQGLGFGTLGAGLEQQQQQQTMRQQQQVL</sequence>
<evidence type="ECO:0000256" key="9">
    <source>
        <dbReference type="SAM" id="MobiDB-lite"/>
    </source>
</evidence>
<feature type="region of interest" description="Disordered" evidence="9">
    <location>
        <begin position="9"/>
        <end position="37"/>
    </location>
</feature>
<keyword evidence="5" id="KW-0653">Protein transport</keyword>
<dbReference type="InterPro" id="IPR037665">
    <property type="entry name" value="Nucleoporin_S59-like"/>
</dbReference>
<dbReference type="EMBL" id="CP126224">
    <property type="protein sequence ID" value="WIA23827.1"/>
    <property type="molecule type" value="Genomic_DNA"/>
</dbReference>
<feature type="domain" description="Peptidase S59" evidence="10">
    <location>
        <begin position="179"/>
        <end position="323"/>
    </location>
</feature>
<dbReference type="InterPro" id="IPR007230">
    <property type="entry name" value="Nup98_auto-Pept-S59_dom"/>
</dbReference>
<evidence type="ECO:0000256" key="4">
    <source>
        <dbReference type="ARBA" id="ARBA00022816"/>
    </source>
</evidence>
<keyword evidence="12" id="KW-1185">Reference proteome</keyword>
<evidence type="ECO:0000256" key="3">
    <source>
        <dbReference type="ARBA" id="ARBA00022448"/>
    </source>
</evidence>
<dbReference type="Gene3D" id="3.30.1610.10">
    <property type="entry name" value="Peptidase S59, nucleoporin"/>
    <property type="match status" value="1"/>
</dbReference>
<evidence type="ECO:0000256" key="7">
    <source>
        <dbReference type="ARBA" id="ARBA00023132"/>
    </source>
</evidence>
<keyword evidence="8" id="KW-0539">Nucleus</keyword>
<comment type="subcellular location">
    <subcellularLocation>
        <location evidence="1">Nucleus</location>
        <location evidence="1">Nuclear pore complex</location>
    </subcellularLocation>
</comment>
<comment type="similarity">
    <text evidence="2">Belongs to the nucleoporin GLFG family.</text>
</comment>
<evidence type="ECO:0000256" key="2">
    <source>
        <dbReference type="ARBA" id="ARBA00008926"/>
    </source>
</evidence>
<dbReference type="PANTHER" id="PTHR23198">
    <property type="entry name" value="NUCLEOPORIN"/>
    <property type="match status" value="1"/>
</dbReference>
<organism evidence="11 12">
    <name type="scientific">Tetradesmus obliquus</name>
    <name type="common">Green alga</name>
    <name type="synonym">Acutodesmus obliquus</name>
    <dbReference type="NCBI Taxonomy" id="3088"/>
    <lineage>
        <taxon>Eukaryota</taxon>
        <taxon>Viridiplantae</taxon>
        <taxon>Chlorophyta</taxon>
        <taxon>core chlorophytes</taxon>
        <taxon>Chlorophyceae</taxon>
        <taxon>CS clade</taxon>
        <taxon>Sphaeropleales</taxon>
        <taxon>Scenedesmaceae</taxon>
        <taxon>Tetradesmus</taxon>
    </lineage>
</organism>
<evidence type="ECO:0000256" key="1">
    <source>
        <dbReference type="ARBA" id="ARBA00004567"/>
    </source>
</evidence>
<evidence type="ECO:0000313" key="11">
    <source>
        <dbReference type="EMBL" id="WIA23827.1"/>
    </source>
</evidence>
<keyword evidence="6" id="KW-0811">Translocation</keyword>
<feature type="compositionally biased region" description="Low complexity" evidence="9">
    <location>
        <begin position="80"/>
        <end position="90"/>
    </location>
</feature>
<dbReference type="InterPro" id="IPR036903">
    <property type="entry name" value="Nup98_auto-Pept-S59_dom_sf"/>
</dbReference>
<protein>
    <recommendedName>
        <fullName evidence="10">Peptidase S59 domain-containing protein</fullName>
    </recommendedName>
</protein>
<feature type="compositionally biased region" description="Low complexity" evidence="9">
    <location>
        <begin position="20"/>
        <end position="37"/>
    </location>
</feature>
<name>A0ABY8UQG1_TETOB</name>
<gene>
    <name evidence="11" type="ORF">OEZ85_013492</name>
</gene>
<feature type="region of interest" description="Disordered" evidence="9">
    <location>
        <begin position="68"/>
        <end position="169"/>
    </location>
</feature>
<feature type="region of interest" description="Disordered" evidence="9">
    <location>
        <begin position="329"/>
        <end position="458"/>
    </location>
</feature>
<feature type="compositionally biased region" description="Acidic residues" evidence="9">
    <location>
        <begin position="330"/>
        <end position="346"/>
    </location>
</feature>
<feature type="compositionally biased region" description="Low complexity" evidence="9">
    <location>
        <begin position="444"/>
        <end position="458"/>
    </location>
</feature>
<feature type="compositionally biased region" description="Acidic residues" evidence="9">
    <location>
        <begin position="419"/>
        <end position="431"/>
    </location>
</feature>
<accession>A0ABY8UQG1</accession>
<dbReference type="PANTHER" id="PTHR23198:SF6">
    <property type="entry name" value="NUCLEAR PORE COMPLEX PROTEIN NUP98-NUP96"/>
    <property type="match status" value="1"/>
</dbReference>
<feature type="compositionally biased region" description="Polar residues" evidence="9">
    <location>
        <begin position="115"/>
        <end position="132"/>
    </location>
</feature>
<evidence type="ECO:0000256" key="6">
    <source>
        <dbReference type="ARBA" id="ARBA00023010"/>
    </source>
</evidence>
<proteinExistence type="inferred from homology"/>
<keyword evidence="4" id="KW-0509">mRNA transport</keyword>
<evidence type="ECO:0000256" key="5">
    <source>
        <dbReference type="ARBA" id="ARBA00022927"/>
    </source>
</evidence>
<dbReference type="Proteomes" id="UP001244341">
    <property type="component" value="Chromosome 17b"/>
</dbReference>
<evidence type="ECO:0000259" key="10">
    <source>
        <dbReference type="PROSITE" id="PS51434"/>
    </source>
</evidence>
<reference evidence="11 12" key="1">
    <citation type="submission" date="2023-05" db="EMBL/GenBank/DDBJ databases">
        <title>A 100% complete, gapless, phased diploid assembly of the Scenedesmus obliquus UTEX 3031 genome.</title>
        <authorList>
            <person name="Biondi T.C."/>
            <person name="Hanschen E.R."/>
            <person name="Kwon T."/>
            <person name="Eng W."/>
            <person name="Kruse C.P.S."/>
            <person name="Koehler S.I."/>
            <person name="Kunde Y."/>
            <person name="Gleasner C.D."/>
            <person name="You Mak K.T."/>
            <person name="Polle J."/>
            <person name="Hovde B.T."/>
            <person name="Starkenburg S.R."/>
        </authorList>
    </citation>
    <scope>NUCLEOTIDE SEQUENCE [LARGE SCALE GENOMIC DNA]</scope>
    <source>
        <strain evidence="11 12">DOE0152z</strain>
    </source>
</reference>
<dbReference type="PROSITE" id="PS51434">
    <property type="entry name" value="NUP_C"/>
    <property type="match status" value="1"/>
</dbReference>